<reference evidence="2" key="1">
    <citation type="submission" date="2014-11" db="EMBL/GenBank/DDBJ databases">
        <authorList>
            <person name="Amaro Gonzalez C."/>
        </authorList>
    </citation>
    <scope>NUCLEOTIDE SEQUENCE</scope>
</reference>
<evidence type="ECO:0000256" key="1">
    <source>
        <dbReference type="SAM" id="MobiDB-lite"/>
    </source>
</evidence>
<name>A0A0E9TMW9_ANGAN</name>
<dbReference type="EMBL" id="GBXM01053543">
    <property type="protein sequence ID" value="JAH55034.1"/>
    <property type="molecule type" value="Transcribed_RNA"/>
</dbReference>
<accession>A0A0E9TMW9</accession>
<reference evidence="2" key="2">
    <citation type="journal article" date="2015" name="Fish Shellfish Immunol.">
        <title>Early steps in the European eel (Anguilla anguilla)-Vibrio vulnificus interaction in the gills: Role of the RtxA13 toxin.</title>
        <authorList>
            <person name="Callol A."/>
            <person name="Pajuelo D."/>
            <person name="Ebbesson L."/>
            <person name="Teles M."/>
            <person name="MacKenzie S."/>
            <person name="Amaro C."/>
        </authorList>
    </citation>
    <scope>NUCLEOTIDE SEQUENCE</scope>
</reference>
<organism evidence="2">
    <name type="scientific">Anguilla anguilla</name>
    <name type="common">European freshwater eel</name>
    <name type="synonym">Muraena anguilla</name>
    <dbReference type="NCBI Taxonomy" id="7936"/>
    <lineage>
        <taxon>Eukaryota</taxon>
        <taxon>Metazoa</taxon>
        <taxon>Chordata</taxon>
        <taxon>Craniata</taxon>
        <taxon>Vertebrata</taxon>
        <taxon>Euteleostomi</taxon>
        <taxon>Actinopterygii</taxon>
        <taxon>Neopterygii</taxon>
        <taxon>Teleostei</taxon>
        <taxon>Anguilliformes</taxon>
        <taxon>Anguillidae</taxon>
        <taxon>Anguilla</taxon>
    </lineage>
</organism>
<proteinExistence type="predicted"/>
<dbReference type="AlphaFoldDB" id="A0A0E9TMW9"/>
<sequence length="21" mass="1955">MLFTSASAAGSSTGLSAPVSL</sequence>
<protein>
    <submittedName>
        <fullName evidence="2">Uncharacterized protein</fullName>
    </submittedName>
</protein>
<evidence type="ECO:0000313" key="2">
    <source>
        <dbReference type="EMBL" id="JAH55034.1"/>
    </source>
</evidence>
<feature type="region of interest" description="Disordered" evidence="1">
    <location>
        <begin position="1"/>
        <end position="21"/>
    </location>
</feature>